<feature type="region of interest" description="Disordered" evidence="1">
    <location>
        <begin position="36"/>
        <end position="107"/>
    </location>
</feature>
<comment type="caution">
    <text evidence="2">The sequence shown here is derived from an EMBL/GenBank/DDBJ whole genome shotgun (WGS) entry which is preliminary data.</text>
</comment>
<feature type="compositionally biased region" description="Polar residues" evidence="1">
    <location>
        <begin position="65"/>
        <end position="78"/>
    </location>
</feature>
<proteinExistence type="predicted"/>
<sequence length="107" mass="11872">MTAENRPHFGLGHFCAGCPLSNVLHKDCPMVVVKDTRPETTDEAPTTSRSGYLLPTLRRERNPSEAKNSSLQSASSHSRCFAKGDKQKDKPQPLTTTKSDLQNRSKF</sequence>
<evidence type="ECO:0000313" key="3">
    <source>
        <dbReference type="Proteomes" id="UP000034562"/>
    </source>
</evidence>
<feature type="compositionally biased region" description="Polar residues" evidence="1">
    <location>
        <begin position="93"/>
        <end position="107"/>
    </location>
</feature>
<evidence type="ECO:0000313" key="2">
    <source>
        <dbReference type="EMBL" id="KKR71137.1"/>
    </source>
</evidence>
<dbReference type="EMBL" id="LBZK01000007">
    <property type="protein sequence ID" value="KKR71137.1"/>
    <property type="molecule type" value="Genomic_DNA"/>
</dbReference>
<organism evidence="2 3">
    <name type="scientific">Candidatus Woesebacteria bacterium GW2011_GWA2_40_7b</name>
    <dbReference type="NCBI Taxonomy" id="1618563"/>
    <lineage>
        <taxon>Bacteria</taxon>
        <taxon>Candidatus Woeseibacteriota</taxon>
    </lineage>
</organism>
<feature type="compositionally biased region" description="Basic and acidic residues" evidence="1">
    <location>
        <begin position="82"/>
        <end position="91"/>
    </location>
</feature>
<name>A0A0G0W7F7_9BACT</name>
<protein>
    <submittedName>
        <fullName evidence="2">Uncharacterized protein</fullName>
    </submittedName>
</protein>
<gene>
    <name evidence="2" type="ORF">UU12_C0007G0008</name>
</gene>
<dbReference type="STRING" id="1618563.UU12_C0007G0008"/>
<accession>A0A0G0W7F7</accession>
<dbReference type="Proteomes" id="UP000034562">
    <property type="component" value="Unassembled WGS sequence"/>
</dbReference>
<dbReference type="AlphaFoldDB" id="A0A0G0W7F7"/>
<evidence type="ECO:0000256" key="1">
    <source>
        <dbReference type="SAM" id="MobiDB-lite"/>
    </source>
</evidence>
<reference evidence="2 3" key="1">
    <citation type="journal article" date="2015" name="Nature">
        <title>rRNA introns, odd ribosomes, and small enigmatic genomes across a large radiation of phyla.</title>
        <authorList>
            <person name="Brown C.T."/>
            <person name="Hug L.A."/>
            <person name="Thomas B.C."/>
            <person name="Sharon I."/>
            <person name="Castelle C.J."/>
            <person name="Singh A."/>
            <person name="Wilkins M.J."/>
            <person name="Williams K.H."/>
            <person name="Banfield J.F."/>
        </authorList>
    </citation>
    <scope>NUCLEOTIDE SEQUENCE [LARGE SCALE GENOMIC DNA]</scope>
</reference>